<protein>
    <submittedName>
        <fullName evidence="2">Uncharacterized protein</fullName>
    </submittedName>
</protein>
<dbReference type="RefSeq" id="WP_302037127.1">
    <property type="nucleotide sequence ID" value="NZ_JAUKPO010000003.1"/>
</dbReference>
<evidence type="ECO:0000256" key="1">
    <source>
        <dbReference type="SAM" id="Phobius"/>
    </source>
</evidence>
<accession>A0ABT8R2L3</accession>
<sequence length="48" mass="5433">MNRITATTFGFALAGYYFAFELIVTRPDIWQASVIMLVIGIVFTLTFL</sequence>
<evidence type="ECO:0000313" key="2">
    <source>
        <dbReference type="EMBL" id="MDO1446332.1"/>
    </source>
</evidence>
<keyword evidence="1" id="KW-0812">Transmembrane</keyword>
<reference evidence="2" key="1">
    <citation type="submission" date="2023-07" db="EMBL/GenBank/DDBJ databases">
        <title>The genome sequence of Rhodocytophaga aerolata KACC 12507.</title>
        <authorList>
            <person name="Zhang X."/>
        </authorList>
    </citation>
    <scope>NUCLEOTIDE SEQUENCE</scope>
    <source>
        <strain evidence="2">KACC 12507</strain>
    </source>
</reference>
<keyword evidence="3" id="KW-1185">Reference proteome</keyword>
<gene>
    <name evidence="2" type="ORF">Q0590_08725</name>
</gene>
<proteinExistence type="predicted"/>
<evidence type="ECO:0000313" key="3">
    <source>
        <dbReference type="Proteomes" id="UP001168528"/>
    </source>
</evidence>
<feature type="transmembrane region" description="Helical" evidence="1">
    <location>
        <begin position="29"/>
        <end position="47"/>
    </location>
</feature>
<name>A0ABT8R2L3_9BACT</name>
<keyword evidence="1" id="KW-1133">Transmembrane helix</keyword>
<dbReference type="EMBL" id="JAUKPO010000003">
    <property type="protein sequence ID" value="MDO1446332.1"/>
    <property type="molecule type" value="Genomic_DNA"/>
</dbReference>
<comment type="caution">
    <text evidence="2">The sequence shown here is derived from an EMBL/GenBank/DDBJ whole genome shotgun (WGS) entry which is preliminary data.</text>
</comment>
<keyword evidence="1" id="KW-0472">Membrane</keyword>
<organism evidence="2 3">
    <name type="scientific">Rhodocytophaga aerolata</name>
    <dbReference type="NCBI Taxonomy" id="455078"/>
    <lineage>
        <taxon>Bacteria</taxon>
        <taxon>Pseudomonadati</taxon>
        <taxon>Bacteroidota</taxon>
        <taxon>Cytophagia</taxon>
        <taxon>Cytophagales</taxon>
        <taxon>Rhodocytophagaceae</taxon>
        <taxon>Rhodocytophaga</taxon>
    </lineage>
</organism>
<dbReference type="Proteomes" id="UP001168528">
    <property type="component" value="Unassembled WGS sequence"/>
</dbReference>
<feature type="transmembrane region" description="Helical" evidence="1">
    <location>
        <begin position="7"/>
        <end position="23"/>
    </location>
</feature>